<evidence type="ECO:0000313" key="15">
    <source>
        <dbReference type="EMBL" id="KAJ8939929.1"/>
    </source>
</evidence>
<dbReference type="Proteomes" id="UP001162162">
    <property type="component" value="Unassembled WGS sequence"/>
</dbReference>
<dbReference type="GO" id="GO:0005737">
    <property type="term" value="C:cytoplasm"/>
    <property type="evidence" value="ECO:0007669"/>
    <property type="project" value="TreeGrafter"/>
</dbReference>
<comment type="subcellular location">
    <subcellularLocation>
        <location evidence="2">Chromosome</location>
    </subcellularLocation>
    <subcellularLocation>
        <location evidence="1">Nucleus</location>
    </subcellularLocation>
</comment>
<evidence type="ECO:0000256" key="8">
    <source>
        <dbReference type="ARBA" id="ARBA00023015"/>
    </source>
</evidence>
<evidence type="ECO:0000256" key="13">
    <source>
        <dbReference type="SAM" id="MobiDB-lite"/>
    </source>
</evidence>
<evidence type="ECO:0000256" key="5">
    <source>
        <dbReference type="ARBA" id="ARBA00022771"/>
    </source>
</evidence>
<gene>
    <name evidence="15" type="ORF">NQ318_007857</name>
</gene>
<dbReference type="Pfam" id="PF24324">
    <property type="entry name" value="MYND_ZMYND11_ZMYD8"/>
    <property type="match status" value="1"/>
</dbReference>
<keyword evidence="9" id="KW-0103">Bromodomain</keyword>
<keyword evidence="7" id="KW-0156">Chromatin regulator</keyword>
<dbReference type="Pfam" id="PF23460">
    <property type="entry name" value="ZMYND8_CC"/>
    <property type="match status" value="1"/>
</dbReference>
<dbReference type="SUPFAM" id="SSF144232">
    <property type="entry name" value="HIT/MYND zinc finger-like"/>
    <property type="match status" value="1"/>
</dbReference>
<keyword evidence="16" id="KW-1185">Reference proteome</keyword>
<evidence type="ECO:0000256" key="10">
    <source>
        <dbReference type="ARBA" id="ARBA00023163"/>
    </source>
</evidence>
<feature type="compositionally biased region" description="Low complexity" evidence="13">
    <location>
        <begin position="238"/>
        <end position="247"/>
    </location>
</feature>
<dbReference type="FunFam" id="6.10.140.2220:FF:000002">
    <property type="entry name" value="Protein kinase C-binding protein 1 isoform C"/>
    <property type="match status" value="1"/>
</dbReference>
<dbReference type="GO" id="GO:0005694">
    <property type="term" value="C:chromosome"/>
    <property type="evidence" value="ECO:0007669"/>
    <property type="project" value="UniProtKB-SubCell"/>
</dbReference>
<feature type="region of interest" description="Disordered" evidence="13">
    <location>
        <begin position="238"/>
        <end position="281"/>
    </location>
</feature>
<reference evidence="15" key="1">
    <citation type="journal article" date="2023" name="Insect Mol. Biol.">
        <title>Genome sequencing provides insights into the evolution of gene families encoding plant cell wall-degrading enzymes in longhorned beetles.</title>
        <authorList>
            <person name="Shin N.R."/>
            <person name="Okamura Y."/>
            <person name="Kirsch R."/>
            <person name="Pauchet Y."/>
        </authorList>
    </citation>
    <scope>NUCLEOTIDE SEQUENCE</scope>
    <source>
        <strain evidence="15">AMC_N1</strain>
    </source>
</reference>
<dbReference type="InterPro" id="IPR057053">
    <property type="entry name" value="MYND_ZMYND11_ZMYD8"/>
</dbReference>
<sequence length="281" mass="31249">MGDYFRGMLIETLEELGKSSNPEAKVVSLELEIEALKHAHNVEMSEMRKNICTILKDIQKSILEDREKIIDETRAQCEAETIKRVELAKSKQWCANCSKEAQFYCCWNTSYCDYPCQQKHWPQHLGKCTQNIEKTNNSANVPNRPVGQQLILRPAVPPKPGMGRIVAKPTKVYMNRTVTNPKTYKTLSTSGNHLTVIETTPGNYELVGNGPIAVTGKFLATTSSIFHSKFKTTNVMTMTSPSTSGTSDQRNVQKPTAVSEVAKSTTPAQSNTTTVIDDDSE</sequence>
<dbReference type="InterPro" id="IPR002893">
    <property type="entry name" value="Znf_MYND"/>
</dbReference>
<evidence type="ECO:0000256" key="1">
    <source>
        <dbReference type="ARBA" id="ARBA00004123"/>
    </source>
</evidence>
<organism evidence="15 16">
    <name type="scientific">Aromia moschata</name>
    <dbReference type="NCBI Taxonomy" id="1265417"/>
    <lineage>
        <taxon>Eukaryota</taxon>
        <taxon>Metazoa</taxon>
        <taxon>Ecdysozoa</taxon>
        <taxon>Arthropoda</taxon>
        <taxon>Hexapoda</taxon>
        <taxon>Insecta</taxon>
        <taxon>Pterygota</taxon>
        <taxon>Neoptera</taxon>
        <taxon>Endopterygota</taxon>
        <taxon>Coleoptera</taxon>
        <taxon>Polyphaga</taxon>
        <taxon>Cucujiformia</taxon>
        <taxon>Chrysomeloidea</taxon>
        <taxon>Cerambycidae</taxon>
        <taxon>Cerambycinae</taxon>
        <taxon>Callichromatini</taxon>
        <taxon>Aromia</taxon>
    </lineage>
</organism>
<dbReference type="PANTHER" id="PTHR46453:SF5">
    <property type="entry name" value="PROTEIN KINASE C-BINDING PROTEIN 1 ISOFORM X1"/>
    <property type="match status" value="1"/>
</dbReference>
<accession>A0AAV8XNK2</accession>
<evidence type="ECO:0000313" key="16">
    <source>
        <dbReference type="Proteomes" id="UP001162162"/>
    </source>
</evidence>
<evidence type="ECO:0000256" key="6">
    <source>
        <dbReference type="ARBA" id="ARBA00022833"/>
    </source>
</evidence>
<evidence type="ECO:0000256" key="3">
    <source>
        <dbReference type="ARBA" id="ARBA00022454"/>
    </source>
</evidence>
<evidence type="ECO:0000256" key="9">
    <source>
        <dbReference type="ARBA" id="ARBA00023117"/>
    </source>
</evidence>
<dbReference type="PROSITE" id="PS01360">
    <property type="entry name" value="ZF_MYND_1"/>
    <property type="match status" value="1"/>
</dbReference>
<dbReference type="Gene3D" id="6.10.140.2220">
    <property type="match status" value="1"/>
</dbReference>
<dbReference type="AlphaFoldDB" id="A0AAV8XNK2"/>
<feature type="compositionally biased region" description="Polar residues" evidence="13">
    <location>
        <begin position="248"/>
        <end position="275"/>
    </location>
</feature>
<keyword evidence="10" id="KW-0804">Transcription</keyword>
<dbReference type="GO" id="GO:0008270">
    <property type="term" value="F:zinc ion binding"/>
    <property type="evidence" value="ECO:0007669"/>
    <property type="project" value="UniProtKB-KW"/>
</dbReference>
<keyword evidence="5 12" id="KW-0863">Zinc-finger</keyword>
<evidence type="ECO:0000256" key="4">
    <source>
        <dbReference type="ARBA" id="ARBA00022723"/>
    </source>
</evidence>
<dbReference type="PANTHER" id="PTHR46453">
    <property type="entry name" value="PROTEIN KINASE C-BINDING PROTEIN 1"/>
    <property type="match status" value="1"/>
</dbReference>
<dbReference type="EMBL" id="JAPWTK010000458">
    <property type="protein sequence ID" value="KAJ8939929.1"/>
    <property type="molecule type" value="Genomic_DNA"/>
</dbReference>
<feature type="domain" description="MYND-type" evidence="14">
    <location>
        <begin position="94"/>
        <end position="128"/>
    </location>
</feature>
<name>A0AAV8XNK2_9CUCU</name>
<dbReference type="PROSITE" id="PS50865">
    <property type="entry name" value="ZF_MYND_2"/>
    <property type="match status" value="1"/>
</dbReference>
<evidence type="ECO:0000256" key="11">
    <source>
        <dbReference type="ARBA" id="ARBA00023242"/>
    </source>
</evidence>
<dbReference type="GO" id="GO:0003714">
    <property type="term" value="F:transcription corepressor activity"/>
    <property type="evidence" value="ECO:0007669"/>
    <property type="project" value="TreeGrafter"/>
</dbReference>
<protein>
    <recommendedName>
        <fullName evidence="14">MYND-type domain-containing protein</fullName>
    </recommendedName>
</protein>
<keyword evidence="6" id="KW-0862">Zinc</keyword>
<evidence type="ECO:0000256" key="2">
    <source>
        <dbReference type="ARBA" id="ARBA00004286"/>
    </source>
</evidence>
<evidence type="ECO:0000256" key="12">
    <source>
        <dbReference type="PROSITE-ProRule" id="PRU00134"/>
    </source>
</evidence>
<keyword evidence="4" id="KW-0479">Metal-binding</keyword>
<proteinExistence type="predicted"/>
<keyword evidence="11" id="KW-0539">Nucleus</keyword>
<evidence type="ECO:0000259" key="14">
    <source>
        <dbReference type="PROSITE" id="PS50865"/>
    </source>
</evidence>
<keyword evidence="8" id="KW-0805">Transcription regulation</keyword>
<evidence type="ECO:0000256" key="7">
    <source>
        <dbReference type="ARBA" id="ARBA00022853"/>
    </source>
</evidence>
<dbReference type="InterPro" id="IPR056987">
    <property type="entry name" value="ZMYND8_CC"/>
</dbReference>
<dbReference type="GO" id="GO:0140006">
    <property type="term" value="F:histone H3 reader activity"/>
    <property type="evidence" value="ECO:0007669"/>
    <property type="project" value="UniProtKB-ARBA"/>
</dbReference>
<keyword evidence="3" id="KW-0158">Chromosome</keyword>
<comment type="caution">
    <text evidence="15">The sequence shown here is derived from an EMBL/GenBank/DDBJ whole genome shotgun (WGS) entry which is preliminary data.</text>
</comment>
<dbReference type="GO" id="GO:0005634">
    <property type="term" value="C:nucleus"/>
    <property type="evidence" value="ECO:0007669"/>
    <property type="project" value="UniProtKB-SubCell"/>
</dbReference>